<dbReference type="Pfam" id="PF13936">
    <property type="entry name" value="HTH_38"/>
    <property type="match status" value="1"/>
</dbReference>
<gene>
    <name evidence="4" type="ORF">JK358_01825</name>
</gene>
<dbReference type="InterPro" id="IPR051917">
    <property type="entry name" value="Transposase-Integrase"/>
</dbReference>
<protein>
    <submittedName>
        <fullName evidence="4">Helix-turn-helix domain-containing protein</fullName>
    </submittedName>
</protein>
<dbReference type="InterPro" id="IPR036388">
    <property type="entry name" value="WH-like_DNA-bd_sf"/>
</dbReference>
<proteinExistence type="predicted"/>
<evidence type="ECO:0000313" key="5">
    <source>
        <dbReference type="Proteomes" id="UP000602198"/>
    </source>
</evidence>
<organism evidence="4 5">
    <name type="scientific">Nocardia acididurans</name>
    <dbReference type="NCBI Taxonomy" id="2802282"/>
    <lineage>
        <taxon>Bacteria</taxon>
        <taxon>Bacillati</taxon>
        <taxon>Actinomycetota</taxon>
        <taxon>Actinomycetes</taxon>
        <taxon>Mycobacteriales</taxon>
        <taxon>Nocardiaceae</taxon>
        <taxon>Nocardia</taxon>
    </lineage>
</organism>
<dbReference type="PANTHER" id="PTHR10948">
    <property type="entry name" value="TRANSPOSASE"/>
    <property type="match status" value="1"/>
</dbReference>
<evidence type="ECO:0000313" key="4">
    <source>
        <dbReference type="EMBL" id="MBL1073126.1"/>
    </source>
</evidence>
<reference evidence="4 5" key="1">
    <citation type="submission" date="2021-01" db="EMBL/GenBank/DDBJ databases">
        <title>WGS of actinomycetes isolated from Thailand.</title>
        <authorList>
            <person name="Thawai C."/>
        </authorList>
    </citation>
    <scope>NUCLEOTIDE SEQUENCE [LARGE SCALE GENOMIC DNA]</scope>
    <source>
        <strain evidence="4 5">LPG 2</strain>
    </source>
</reference>
<dbReference type="EMBL" id="JAERRJ010000001">
    <property type="protein sequence ID" value="MBL1073126.1"/>
    <property type="molecule type" value="Genomic_DNA"/>
</dbReference>
<sequence length="239" mass="26204">MPGGRLTSEDRQHIATGLAQGLGYTEIGDRLGRPASTIMREVTRNGGPHDYHPDRAQEATTQRARRTKPDRPTPRPPADPGTGRDPKAVQDFTDTYTDLLVQSGLPHMMAKVMAALFITDSGALTAAELVHRLQVSPASISHAITFLEQQGMLTRDRPPGERRERYIVDDGIWLRSTLAARDMNNILSAASHRGATLLGPTTPAGTRLTSTAEFFDLVSEHLGRAMDEWRQRTAATDES</sequence>
<feature type="domain" description="HTH marR-type" evidence="2">
    <location>
        <begin position="118"/>
        <end position="164"/>
    </location>
</feature>
<name>A0ABS1LY65_9NOCA</name>
<feature type="compositionally biased region" description="Basic and acidic residues" evidence="1">
    <location>
        <begin position="41"/>
        <end position="57"/>
    </location>
</feature>
<dbReference type="InterPro" id="IPR000835">
    <property type="entry name" value="HTH_MarR-typ"/>
</dbReference>
<evidence type="ECO:0000256" key="1">
    <source>
        <dbReference type="SAM" id="MobiDB-lite"/>
    </source>
</evidence>
<dbReference type="Gene3D" id="1.10.10.10">
    <property type="entry name" value="Winged helix-like DNA-binding domain superfamily/Winged helix DNA-binding domain"/>
    <property type="match status" value="1"/>
</dbReference>
<dbReference type="RefSeq" id="WP_201942628.1">
    <property type="nucleotide sequence ID" value="NZ_JAERRJ010000001.1"/>
</dbReference>
<comment type="caution">
    <text evidence="4">The sequence shown here is derived from an EMBL/GenBank/DDBJ whole genome shotgun (WGS) entry which is preliminary data.</text>
</comment>
<dbReference type="Proteomes" id="UP000602198">
    <property type="component" value="Unassembled WGS sequence"/>
</dbReference>
<dbReference type="Pfam" id="PF01047">
    <property type="entry name" value="MarR"/>
    <property type="match status" value="1"/>
</dbReference>
<dbReference type="InterPro" id="IPR036390">
    <property type="entry name" value="WH_DNA-bd_sf"/>
</dbReference>
<evidence type="ECO:0000259" key="3">
    <source>
        <dbReference type="Pfam" id="PF13936"/>
    </source>
</evidence>
<feature type="region of interest" description="Disordered" evidence="1">
    <location>
        <begin position="1"/>
        <end position="89"/>
    </location>
</feature>
<evidence type="ECO:0000259" key="2">
    <source>
        <dbReference type="Pfam" id="PF01047"/>
    </source>
</evidence>
<dbReference type="SUPFAM" id="SSF46785">
    <property type="entry name" value="Winged helix' DNA-binding domain"/>
    <property type="match status" value="1"/>
</dbReference>
<dbReference type="InterPro" id="IPR025246">
    <property type="entry name" value="IS30-like_HTH"/>
</dbReference>
<accession>A0ABS1LY65</accession>
<feature type="domain" description="Transposase IS30-like HTH" evidence="3">
    <location>
        <begin position="5"/>
        <end position="45"/>
    </location>
</feature>
<dbReference type="PANTHER" id="PTHR10948:SF23">
    <property type="entry name" value="TRANSPOSASE INSI FOR INSERTION SEQUENCE ELEMENT IS30A-RELATED"/>
    <property type="match status" value="1"/>
</dbReference>
<keyword evidence="5" id="KW-1185">Reference proteome</keyword>